<dbReference type="EMBL" id="BONP01000026">
    <property type="protein sequence ID" value="GIG41447.1"/>
    <property type="molecule type" value="Genomic_DNA"/>
</dbReference>
<reference evidence="1 2" key="1">
    <citation type="submission" date="2021-01" db="EMBL/GenBank/DDBJ databases">
        <title>Whole genome shotgun sequence of Cellulomonas phragmiteti NBRC 110785.</title>
        <authorList>
            <person name="Komaki H."/>
            <person name="Tamura T."/>
        </authorList>
    </citation>
    <scope>NUCLEOTIDE SEQUENCE [LARGE SCALE GENOMIC DNA]</scope>
    <source>
        <strain evidence="1 2">NBRC 110785</strain>
    </source>
</reference>
<organism evidence="1 2">
    <name type="scientific">Cellulomonas phragmiteti</name>
    <dbReference type="NCBI Taxonomy" id="478780"/>
    <lineage>
        <taxon>Bacteria</taxon>
        <taxon>Bacillati</taxon>
        <taxon>Actinomycetota</taxon>
        <taxon>Actinomycetes</taxon>
        <taxon>Micrococcales</taxon>
        <taxon>Cellulomonadaceae</taxon>
        <taxon>Cellulomonas</taxon>
    </lineage>
</organism>
<keyword evidence="2" id="KW-1185">Reference proteome</keyword>
<accession>A0ABQ4DQ20</accession>
<proteinExistence type="predicted"/>
<evidence type="ECO:0000313" key="2">
    <source>
        <dbReference type="Proteomes" id="UP000614741"/>
    </source>
</evidence>
<comment type="caution">
    <text evidence="1">The sequence shown here is derived from an EMBL/GenBank/DDBJ whole genome shotgun (WGS) entry which is preliminary data.</text>
</comment>
<protein>
    <submittedName>
        <fullName evidence="1">Uncharacterized protein</fullName>
    </submittedName>
</protein>
<dbReference type="RefSeq" id="WP_203675731.1">
    <property type="nucleotide sequence ID" value="NZ_BONP01000026.1"/>
</dbReference>
<gene>
    <name evidence="1" type="ORF">Cph01nite_32090</name>
</gene>
<sequence>MTWTAVGLLVVAAAVQVELWPLTAYRLFSDVRTATTTTIDLVAVAEDGTRTPVRLDPRNPVVLATGGQYAQVPGEDPEVQRAKVRAWLSAAGVDVADVATTRLERVVLELDAGTGARRETSRELLVEVVP</sequence>
<dbReference type="Proteomes" id="UP000614741">
    <property type="component" value="Unassembled WGS sequence"/>
</dbReference>
<evidence type="ECO:0000313" key="1">
    <source>
        <dbReference type="EMBL" id="GIG41447.1"/>
    </source>
</evidence>
<name>A0ABQ4DQ20_9CELL</name>